<sequence>MEKRLWKEACFPQIIPLTNPIPYWFAKHPVLIYRYSLSEYTVRHMSGTGSFVHLHNHTHYSLLDGASRIPDLVNRVAELGMPAVGITDHGNMHGAYELWRTAIDRGIKPIIGIEAYITPETARQDPMRVNWDTNWNPDLDEKHRRRNPNDVSGGGWYTHLTMWAETDEGLSSLIKASSIANLEGRVAKYPRMDKDVLSRYSRGVIASSGCPSGIVQTRLRLGQFDEALRAAGELQDIFGKDNFFIELMNHGLEIENQVSNDLLMIARKLKAPLLATNDSHYVRAEDASAQDAMLCINSGARLADPDRFKFAGAGYYIKSAEEMSELFREYPEACANTLAIAERCNVMFDDNEDGAFMPRFPCPDGWDETGLFLKKVEEGLEHRYDGNPPLEVLKQADYECGVICQMQFCGYFLVVADYINWAKTHGVMVGPGRGSAAGAMVAYALGITELDPLKHGLIFERFLNPERVSLPDIDVDFDPVGRAKVLEYVADKYGHDKVAQCVIYGTIKTKQALKDSARIMGYDFSVGDAATKALPPAETGGKDISLHDIFNPNAERYAEAREYRELYDSNPDVRRITEEAQGIEGLIRQTGVHACATIMGSIPITDVSPLLERKDGTITTTFEYHTCETLGLVKMDFLGLSNLTVIRDTLSNIEANGKPAIDYTKIPLDDKPTYQLLSRGDTLGVFQLDSDGIRSLLKTMKPTCFNDVAALIALYRPGPMGMRSHTMYARRKNGLEPVEPIHPELDEPLRQVLDETYGLIIYQEQVQSAARILAGYSLGKADVLRRAMGKKKPEVLAREKVPFFAGMKEHGYSEEAAEAIWRILVPFSEYAFNKAHSAAYGLISYWNAYLKTHYPVEFIAALLQGAAANKDKTALYLGEARRMGIQVLSPDINESVYEYSAVGNDIRFGLGAIRNVGKQAVAEIIAEREGPRGQYKDFMDFIRRIPLMVLSRQLIDSLIKAGAFDSTDSSRRALNAVSDAAINVMIPIKRKQEQGQFDLFSDDEAGGVDAMGDAGITVPDVEEWDKKIKLNFEREMLGLYVSDHPLSGLQAVLAGLREMSITHLIDRAKTMPDDQQVTLAGLITGVDRRMSKKGNPWAIVTIEDMESRIQCMFFGKAYEAAASELALDSVVQIRGYVELRDETVSLRSTELQVLNLEDGNTRSLTIILPWNAAHRANMNRLRPVLLKYPGLCETQLALLDGQGNAQVLTLGDRFRVKRDAALFAELKSLFGPRCLAN</sequence>
<evidence type="ECO:0000256" key="9">
    <source>
        <dbReference type="ARBA" id="ARBA00049244"/>
    </source>
</evidence>
<dbReference type="Pfam" id="PF14579">
    <property type="entry name" value="HHH_6"/>
    <property type="match status" value="1"/>
</dbReference>
<dbReference type="Gene3D" id="3.20.20.140">
    <property type="entry name" value="Metal-dependent hydrolases"/>
    <property type="match status" value="1"/>
</dbReference>
<evidence type="ECO:0000256" key="8">
    <source>
        <dbReference type="ARBA" id="ARBA00022932"/>
    </source>
</evidence>
<comment type="similarity">
    <text evidence="2">Belongs to the DNA polymerase type-C family. DnaE subfamily.</text>
</comment>
<dbReference type="SUPFAM" id="SSF50249">
    <property type="entry name" value="Nucleic acid-binding proteins"/>
    <property type="match status" value="1"/>
</dbReference>
<evidence type="ECO:0000313" key="12">
    <source>
        <dbReference type="Proteomes" id="UP000029066"/>
    </source>
</evidence>
<dbReference type="InterPro" id="IPR003141">
    <property type="entry name" value="Pol/His_phosphatase_N"/>
</dbReference>
<evidence type="ECO:0000259" key="10">
    <source>
        <dbReference type="SMART" id="SM00481"/>
    </source>
</evidence>
<dbReference type="InterPro" id="IPR040982">
    <property type="entry name" value="DNA_pol3_finger"/>
</dbReference>
<organism evidence="11 12">
    <name type="scientific">Bifidobacterium saguini DSM 23967</name>
    <dbReference type="NCBI Taxonomy" id="1437607"/>
    <lineage>
        <taxon>Bacteria</taxon>
        <taxon>Bacillati</taxon>
        <taxon>Actinomycetota</taxon>
        <taxon>Actinomycetes</taxon>
        <taxon>Bifidobacteriales</taxon>
        <taxon>Bifidobacteriaceae</taxon>
        <taxon>Bifidobacterium</taxon>
    </lineage>
</organism>
<dbReference type="InterPro" id="IPR004365">
    <property type="entry name" value="NA-bd_OB_tRNA"/>
</dbReference>
<evidence type="ECO:0000256" key="6">
    <source>
        <dbReference type="ARBA" id="ARBA00022695"/>
    </source>
</evidence>
<accession>A0A087DEX2</accession>
<evidence type="ECO:0000256" key="3">
    <source>
        <dbReference type="ARBA" id="ARBA00012417"/>
    </source>
</evidence>
<name>A0A087DEX2_9BIFI</name>
<dbReference type="GO" id="GO:0005737">
    <property type="term" value="C:cytoplasm"/>
    <property type="evidence" value="ECO:0007669"/>
    <property type="project" value="UniProtKB-SubCell"/>
</dbReference>
<dbReference type="InterPro" id="IPR004013">
    <property type="entry name" value="PHP_dom"/>
</dbReference>
<keyword evidence="6 11" id="KW-0548">Nucleotidyltransferase</keyword>
<dbReference type="Pfam" id="PF07733">
    <property type="entry name" value="DNA_pol3_alpha"/>
    <property type="match status" value="1"/>
</dbReference>
<dbReference type="InterPro" id="IPR016195">
    <property type="entry name" value="Pol/histidinol_Pase-like"/>
</dbReference>
<protein>
    <recommendedName>
        <fullName evidence="4">DNA polymerase III subunit alpha</fullName>
        <ecNumber evidence="3">2.7.7.7</ecNumber>
    </recommendedName>
</protein>
<dbReference type="GO" id="GO:0006260">
    <property type="term" value="P:DNA replication"/>
    <property type="evidence" value="ECO:0007669"/>
    <property type="project" value="UniProtKB-KW"/>
</dbReference>
<reference evidence="11 12" key="1">
    <citation type="submission" date="2014-03" db="EMBL/GenBank/DDBJ databases">
        <title>Genomics of Bifidobacteria.</title>
        <authorList>
            <person name="Ventura M."/>
            <person name="Milani C."/>
            <person name="Lugli G.A."/>
        </authorList>
    </citation>
    <scope>NUCLEOTIDE SEQUENCE [LARGE SCALE GENOMIC DNA]</scope>
    <source>
        <strain evidence="11 12">DSM 23967</strain>
    </source>
</reference>
<dbReference type="NCBIfam" id="NF004226">
    <property type="entry name" value="PRK05673.1"/>
    <property type="match status" value="1"/>
</dbReference>
<dbReference type="Pfam" id="PF17657">
    <property type="entry name" value="DNA_pol3_finger"/>
    <property type="match status" value="1"/>
</dbReference>
<keyword evidence="5 11" id="KW-0808">Transferase</keyword>
<dbReference type="GO" id="GO:0003676">
    <property type="term" value="F:nucleic acid binding"/>
    <property type="evidence" value="ECO:0007669"/>
    <property type="project" value="InterPro"/>
</dbReference>
<dbReference type="NCBIfam" id="TIGR00594">
    <property type="entry name" value="polc"/>
    <property type="match status" value="1"/>
</dbReference>
<dbReference type="Gene3D" id="1.10.10.1600">
    <property type="entry name" value="Bacterial DNA polymerase III alpha subunit, thumb domain"/>
    <property type="match status" value="1"/>
</dbReference>
<keyword evidence="7" id="KW-0235">DNA replication</keyword>
<dbReference type="Pfam" id="PF01336">
    <property type="entry name" value="tRNA_anti-codon"/>
    <property type="match status" value="1"/>
</dbReference>
<dbReference type="InterPro" id="IPR012340">
    <property type="entry name" value="NA-bd_OB-fold"/>
</dbReference>
<evidence type="ECO:0000256" key="7">
    <source>
        <dbReference type="ARBA" id="ARBA00022705"/>
    </source>
</evidence>
<feature type="domain" description="Polymerase/histidinol phosphatase N-terminal" evidence="10">
    <location>
        <begin position="52"/>
        <end position="119"/>
    </location>
</feature>
<evidence type="ECO:0000256" key="2">
    <source>
        <dbReference type="ARBA" id="ARBA00009496"/>
    </source>
</evidence>
<comment type="catalytic activity">
    <reaction evidence="9">
        <text>DNA(n) + a 2'-deoxyribonucleoside 5'-triphosphate = DNA(n+1) + diphosphate</text>
        <dbReference type="Rhea" id="RHEA:22508"/>
        <dbReference type="Rhea" id="RHEA-COMP:17339"/>
        <dbReference type="Rhea" id="RHEA-COMP:17340"/>
        <dbReference type="ChEBI" id="CHEBI:33019"/>
        <dbReference type="ChEBI" id="CHEBI:61560"/>
        <dbReference type="ChEBI" id="CHEBI:173112"/>
        <dbReference type="EC" id="2.7.7.7"/>
    </reaction>
</comment>
<dbReference type="PANTHER" id="PTHR32294">
    <property type="entry name" value="DNA POLYMERASE III SUBUNIT ALPHA"/>
    <property type="match status" value="1"/>
</dbReference>
<dbReference type="Gene3D" id="2.40.50.140">
    <property type="entry name" value="Nucleic acid-binding proteins"/>
    <property type="match status" value="1"/>
</dbReference>
<dbReference type="EMBL" id="JGZN01000003">
    <property type="protein sequence ID" value="KFI94072.1"/>
    <property type="molecule type" value="Genomic_DNA"/>
</dbReference>
<dbReference type="PANTHER" id="PTHR32294:SF0">
    <property type="entry name" value="DNA POLYMERASE III SUBUNIT ALPHA"/>
    <property type="match status" value="1"/>
</dbReference>
<dbReference type="EC" id="2.7.7.7" evidence="3"/>
<dbReference type="SMART" id="SM00481">
    <property type="entry name" value="POLIIIAc"/>
    <property type="match status" value="1"/>
</dbReference>
<comment type="caution">
    <text evidence="11">The sequence shown here is derived from an EMBL/GenBank/DDBJ whole genome shotgun (WGS) entry which is preliminary data.</text>
</comment>
<dbReference type="CDD" id="cd12113">
    <property type="entry name" value="PHP_PolIIIA_DnaE3"/>
    <property type="match status" value="1"/>
</dbReference>
<dbReference type="InterPro" id="IPR041931">
    <property type="entry name" value="DNA_pol3_alpha_thumb_dom"/>
</dbReference>
<dbReference type="Gene3D" id="1.10.150.870">
    <property type="match status" value="1"/>
</dbReference>
<dbReference type="InterPro" id="IPR011708">
    <property type="entry name" value="DNA_pol3_alpha_NTPase_dom"/>
</dbReference>
<keyword evidence="8" id="KW-0239">DNA-directed DNA polymerase</keyword>
<dbReference type="InterPro" id="IPR004805">
    <property type="entry name" value="DnaE2/DnaE/PolC"/>
</dbReference>
<dbReference type="STRING" id="1437607.BISA_0107"/>
<evidence type="ECO:0000256" key="4">
    <source>
        <dbReference type="ARBA" id="ARBA00019114"/>
    </source>
</evidence>
<dbReference type="SUPFAM" id="SSF89550">
    <property type="entry name" value="PHP domain-like"/>
    <property type="match status" value="1"/>
</dbReference>
<dbReference type="Pfam" id="PF02811">
    <property type="entry name" value="PHP"/>
    <property type="match status" value="1"/>
</dbReference>
<dbReference type="GO" id="GO:0003887">
    <property type="term" value="F:DNA-directed DNA polymerase activity"/>
    <property type="evidence" value="ECO:0007669"/>
    <property type="project" value="UniProtKB-KW"/>
</dbReference>
<evidence type="ECO:0000256" key="1">
    <source>
        <dbReference type="ARBA" id="ARBA00004496"/>
    </source>
</evidence>
<gene>
    <name evidence="11" type="ORF">BISA_0107</name>
</gene>
<dbReference type="InterPro" id="IPR029460">
    <property type="entry name" value="DNAPol_HHH"/>
</dbReference>
<dbReference type="GO" id="GO:0008408">
    <property type="term" value="F:3'-5' exonuclease activity"/>
    <property type="evidence" value="ECO:0007669"/>
    <property type="project" value="InterPro"/>
</dbReference>
<proteinExistence type="inferred from homology"/>
<dbReference type="Proteomes" id="UP000029066">
    <property type="component" value="Unassembled WGS sequence"/>
</dbReference>
<dbReference type="AlphaFoldDB" id="A0A087DEX2"/>
<dbReference type="CDD" id="cd04485">
    <property type="entry name" value="DnaE_OBF"/>
    <property type="match status" value="1"/>
</dbReference>
<evidence type="ECO:0000313" key="11">
    <source>
        <dbReference type="EMBL" id="KFI94072.1"/>
    </source>
</evidence>
<evidence type="ECO:0000256" key="5">
    <source>
        <dbReference type="ARBA" id="ARBA00022679"/>
    </source>
</evidence>
<comment type="subcellular location">
    <subcellularLocation>
        <location evidence="1">Cytoplasm</location>
    </subcellularLocation>
</comment>